<gene>
    <name evidence="2" type="ORF">FVW59_12440</name>
</gene>
<dbReference type="OrthoDB" id="653763at2"/>
<dbReference type="Proteomes" id="UP000321933">
    <property type="component" value="Unassembled WGS sequence"/>
</dbReference>
<dbReference type="PANTHER" id="PTHR34289:SF8">
    <property type="entry name" value="DUF819 DOMAIN-CONTAINING PROTEIN"/>
    <property type="match status" value="1"/>
</dbReference>
<keyword evidence="3" id="KW-1185">Reference proteome</keyword>
<feature type="transmembrane region" description="Helical" evidence="1">
    <location>
        <begin position="276"/>
        <end position="294"/>
    </location>
</feature>
<keyword evidence="1" id="KW-0472">Membrane</keyword>
<feature type="transmembrane region" description="Helical" evidence="1">
    <location>
        <begin position="306"/>
        <end position="324"/>
    </location>
</feature>
<feature type="transmembrane region" description="Helical" evidence="1">
    <location>
        <begin position="74"/>
        <end position="95"/>
    </location>
</feature>
<protein>
    <submittedName>
        <fullName evidence="2">DUF819 family protein</fullName>
    </submittedName>
</protein>
<dbReference type="PANTHER" id="PTHR34289">
    <property type="entry name" value="PROTEIN, PUTATIVE (DUF819)-RELATED"/>
    <property type="match status" value="1"/>
</dbReference>
<feature type="transmembrane region" description="Helical" evidence="1">
    <location>
        <begin position="107"/>
        <end position="132"/>
    </location>
</feature>
<dbReference type="InterPro" id="IPR008537">
    <property type="entry name" value="DUF819"/>
</dbReference>
<feature type="transmembrane region" description="Helical" evidence="1">
    <location>
        <begin position="394"/>
        <end position="417"/>
    </location>
</feature>
<name>A0A5C8ZT94_9GAMM</name>
<feature type="transmembrane region" description="Helical" evidence="1">
    <location>
        <begin position="336"/>
        <end position="356"/>
    </location>
</feature>
<feature type="transmembrane region" description="Helical" evidence="1">
    <location>
        <begin position="363"/>
        <end position="388"/>
    </location>
</feature>
<accession>A0A5C8ZT94</accession>
<dbReference type="RefSeq" id="WP_148064670.1">
    <property type="nucleotide sequence ID" value="NZ_VRYZ01000005.1"/>
</dbReference>
<feature type="transmembrane region" description="Helical" evidence="1">
    <location>
        <begin position="45"/>
        <end position="62"/>
    </location>
</feature>
<keyword evidence="1" id="KW-0812">Transmembrane</keyword>
<evidence type="ECO:0000256" key="1">
    <source>
        <dbReference type="SAM" id="Phobius"/>
    </source>
</evidence>
<comment type="caution">
    <text evidence="2">The sequence shown here is derived from an EMBL/GenBank/DDBJ whole genome shotgun (WGS) entry which is preliminary data.</text>
</comment>
<reference evidence="2 3" key="1">
    <citation type="submission" date="2019-08" db="EMBL/GenBank/DDBJ databases">
        <title>Parahaliea maris sp. nov., isolated from the surface seawater.</title>
        <authorList>
            <person name="Liu Y."/>
        </authorList>
    </citation>
    <scope>NUCLEOTIDE SEQUENCE [LARGE SCALE GENOMIC DNA]</scope>
    <source>
        <strain evidence="2 3">S2-26</strain>
    </source>
</reference>
<feature type="transmembrane region" description="Helical" evidence="1">
    <location>
        <begin position="176"/>
        <end position="199"/>
    </location>
</feature>
<keyword evidence="1" id="KW-1133">Transmembrane helix</keyword>
<evidence type="ECO:0000313" key="2">
    <source>
        <dbReference type="EMBL" id="TXS91014.1"/>
    </source>
</evidence>
<feature type="transmembrane region" description="Helical" evidence="1">
    <location>
        <begin position="239"/>
        <end position="264"/>
    </location>
</feature>
<dbReference type="EMBL" id="VRYZ01000005">
    <property type="protein sequence ID" value="TXS91014.1"/>
    <property type="molecule type" value="Genomic_DNA"/>
</dbReference>
<feature type="transmembrane region" description="Helical" evidence="1">
    <location>
        <begin position="12"/>
        <end position="33"/>
    </location>
</feature>
<organism evidence="2 3">
    <name type="scientific">Parahaliea aestuarii</name>
    <dbReference type="NCBI Taxonomy" id="1852021"/>
    <lineage>
        <taxon>Bacteria</taxon>
        <taxon>Pseudomonadati</taxon>
        <taxon>Pseudomonadota</taxon>
        <taxon>Gammaproteobacteria</taxon>
        <taxon>Cellvibrionales</taxon>
        <taxon>Halieaceae</taxon>
        <taxon>Parahaliea</taxon>
    </lineage>
</organism>
<evidence type="ECO:0000313" key="3">
    <source>
        <dbReference type="Proteomes" id="UP000321933"/>
    </source>
</evidence>
<sequence>MASPSADLSQLPLIQSDAVALGLLALCLGLVFYTEHSKHPACQRFYRYVPSLLLCYLLPSILNTTGIISGEHSSIYYVTSRFLLPAALVLLTLSIDMKRIAALGPKAVVMFLTGTVGIVIGGPIAILLVSLVSPETVGGAAPNEIWRGLSTIAGSWIGGGANQTAMYEMWQVSNDIFPSMIAVDIIVANIWMAVLLIMAGRADELDRKRGADNSAIYEVRQAVEHFERHHARMPYLPDFMLMLAVGLGVMGFSHLLADAIAPWISANYPALNKFSLGSQFFWLVVIATTIGLGLSFTRVRNLEAAGASRMGSVFIYFLVASIGMKMDIKAIVNYPGIFVVGLIWISIHAGLLLLVARLIKAPTFFIAVGSQANVGGAASAPVVAAAFHPSLAPVGVLLAVLGYALGTYAAWLCAVLMQLAAPVG</sequence>
<proteinExistence type="predicted"/>
<dbReference type="AlphaFoldDB" id="A0A5C8ZT94"/>
<dbReference type="Pfam" id="PF05684">
    <property type="entry name" value="DUF819"/>
    <property type="match status" value="1"/>
</dbReference>